<dbReference type="Ensembl" id="ENSATET00000009936.3">
    <property type="protein sequence ID" value="ENSATEP00000009760.3"/>
    <property type="gene ID" value="ENSATEG00000032038.1"/>
</dbReference>
<sequence length="171" mass="19114">KSEGKIRFNWDIRCWFECSSIRQSACCSVNSQGGNKFNFGSGTRLTVETGEEFKPSYFKLTDEKSKTTACLATGFSRLNATANHPSFESLHKKNYSAVRISGDSLYNQVALLPPGNETCTEDTGEPGTCAETLEPDEKVNFITMTVLGLRLLFLKTVVFNVLMTLRLWMSR</sequence>
<dbReference type="Proteomes" id="UP000265040">
    <property type="component" value="Chromosome 17"/>
</dbReference>
<evidence type="ECO:0000313" key="1">
    <source>
        <dbReference type="Ensembl" id="ENSATEP00000009760.3"/>
    </source>
</evidence>
<organism evidence="1 2">
    <name type="scientific">Anabas testudineus</name>
    <name type="common">Climbing perch</name>
    <name type="synonym">Anthias testudineus</name>
    <dbReference type="NCBI Taxonomy" id="64144"/>
    <lineage>
        <taxon>Eukaryota</taxon>
        <taxon>Metazoa</taxon>
        <taxon>Chordata</taxon>
        <taxon>Craniata</taxon>
        <taxon>Vertebrata</taxon>
        <taxon>Euteleostomi</taxon>
        <taxon>Actinopterygii</taxon>
        <taxon>Neopterygii</taxon>
        <taxon>Teleostei</taxon>
        <taxon>Neoteleostei</taxon>
        <taxon>Acanthomorphata</taxon>
        <taxon>Anabantaria</taxon>
        <taxon>Anabantiformes</taxon>
        <taxon>Anabantoidei</taxon>
        <taxon>Anabantidae</taxon>
        <taxon>Anabas</taxon>
    </lineage>
</organism>
<reference evidence="1" key="2">
    <citation type="submission" date="2025-08" db="UniProtKB">
        <authorList>
            <consortium name="Ensembl"/>
        </authorList>
    </citation>
    <scope>IDENTIFICATION</scope>
</reference>
<accession>A0A3Q1HQ19</accession>
<dbReference type="OMA" id="WISHCES"/>
<reference evidence="1" key="3">
    <citation type="submission" date="2025-09" db="UniProtKB">
        <authorList>
            <consortium name="Ensembl"/>
        </authorList>
    </citation>
    <scope>IDENTIFICATION</scope>
</reference>
<reference evidence="1" key="1">
    <citation type="submission" date="2021-04" db="EMBL/GenBank/DDBJ databases">
        <authorList>
            <consortium name="Wellcome Sanger Institute Data Sharing"/>
        </authorList>
    </citation>
    <scope>NUCLEOTIDE SEQUENCE [LARGE SCALE GENOMIC DNA]</scope>
</reference>
<proteinExistence type="predicted"/>
<accession>A0A3Q1HQ74</accession>
<name>A0A3Q1HQ19_ANATE</name>
<accession>A0A3Q1HXP8</accession>
<protein>
    <submittedName>
        <fullName evidence="1">Uncharacterized protein</fullName>
    </submittedName>
</protein>
<dbReference type="AlphaFoldDB" id="A0A3Q1HQ19"/>
<dbReference type="OrthoDB" id="8947657at2759"/>
<keyword evidence="2" id="KW-1185">Reference proteome</keyword>
<dbReference type="GeneTree" id="ENSGT00940000171785"/>
<evidence type="ECO:0000313" key="2">
    <source>
        <dbReference type="Proteomes" id="UP000265040"/>
    </source>
</evidence>